<dbReference type="CDD" id="cd07010">
    <property type="entry name" value="cupin_PMI_type_I_N_bac"/>
    <property type="match status" value="1"/>
</dbReference>
<dbReference type="HOGENOM" id="CLU_020529_0_0_9"/>
<dbReference type="GO" id="GO:0009298">
    <property type="term" value="P:GDP-mannose biosynthetic process"/>
    <property type="evidence" value="ECO:0007669"/>
    <property type="project" value="InterPro"/>
</dbReference>
<dbReference type="PIRSF" id="PIRSF036894">
    <property type="entry name" value="PMI_Firm_short"/>
    <property type="match status" value="1"/>
</dbReference>
<accession>H3NQG9</accession>
<feature type="domain" description="Mannose-6-phosphate isomerase cupin" evidence="12">
    <location>
        <begin position="241"/>
        <end position="315"/>
    </location>
</feature>
<dbReference type="NCBIfam" id="TIGR00218">
    <property type="entry name" value="manA"/>
    <property type="match status" value="1"/>
</dbReference>
<evidence type="ECO:0000256" key="2">
    <source>
        <dbReference type="ARBA" id="ARBA00010772"/>
    </source>
</evidence>
<organism evidence="13 14">
    <name type="scientific">Helcococcus kunzii ATCC 51366</name>
    <dbReference type="NCBI Taxonomy" id="883114"/>
    <lineage>
        <taxon>Bacteria</taxon>
        <taxon>Bacillati</taxon>
        <taxon>Bacillota</taxon>
        <taxon>Tissierellia</taxon>
        <taxon>Tissierellales</taxon>
        <taxon>Peptoniphilaceae</taxon>
        <taxon>Helcococcus</taxon>
    </lineage>
</organism>
<evidence type="ECO:0000256" key="6">
    <source>
        <dbReference type="ARBA" id="ARBA00023235"/>
    </source>
</evidence>
<evidence type="ECO:0000256" key="3">
    <source>
        <dbReference type="ARBA" id="ARBA00011956"/>
    </source>
</evidence>
<dbReference type="RefSeq" id="WP_005399095.1">
    <property type="nucleotide sequence ID" value="NZ_JH601088.1"/>
</dbReference>
<feature type="binding site" evidence="9">
    <location>
        <position position="173"/>
    </location>
    <ligand>
        <name>Zn(2+)</name>
        <dbReference type="ChEBI" id="CHEBI:29105"/>
    </ligand>
</feature>
<keyword evidence="6 13" id="KW-0413">Isomerase</keyword>
<evidence type="ECO:0000256" key="4">
    <source>
        <dbReference type="ARBA" id="ARBA00022723"/>
    </source>
</evidence>
<feature type="binding site" evidence="9">
    <location>
        <position position="98"/>
    </location>
    <ligand>
        <name>Zn(2+)</name>
        <dbReference type="ChEBI" id="CHEBI:29105"/>
    </ligand>
</feature>
<feature type="domain" description="Phosphomannose isomerase type I catalytic" evidence="11">
    <location>
        <begin position="3"/>
        <end position="105"/>
    </location>
</feature>
<dbReference type="GO" id="GO:0004476">
    <property type="term" value="F:mannose-6-phosphate isomerase activity"/>
    <property type="evidence" value="ECO:0007669"/>
    <property type="project" value="UniProtKB-EC"/>
</dbReference>
<evidence type="ECO:0000256" key="1">
    <source>
        <dbReference type="ARBA" id="ARBA00000757"/>
    </source>
</evidence>
<dbReference type="STRING" id="883114.HMPREF9709_01580"/>
<evidence type="ECO:0000313" key="14">
    <source>
        <dbReference type="Proteomes" id="UP000004191"/>
    </source>
</evidence>
<dbReference type="SUPFAM" id="SSF51182">
    <property type="entry name" value="RmlC-like cupins"/>
    <property type="match status" value="1"/>
</dbReference>
<sequence length="318" mass="36276">MEILKLKPATKDYLWGGTRLKEKYNKTSDEDILAETWELSAHKDGESLITNGEFEGKKFGEYYREKGNSIVGKNYDKDRFPILIKFIDALKPLSIQVHPSDEYGLKNENDYGKTEMWYVLEADEGASLYYGFNKEVTKEEYKQAIEDGTLEDILNKVFVKPGDVLFIESGTVHAIGAGIVICEIQQNSNVTYRVYDYKRKDKDGNERDLHIDKALEVSNLVPNKEYSFENENDINANLKRLAKSEYFDVFSGELNGSEELKITEESFQSIIIVEGEGNIQTDEETIEFKKGDSLFLPAQNGSYKLNGEARFVLSTLPL</sequence>
<gene>
    <name evidence="13" type="ORF">HMPREF9709_01580</name>
</gene>
<comment type="caution">
    <text evidence="13">The sequence shown here is derived from an EMBL/GenBank/DDBJ whole genome shotgun (WGS) entry which is preliminary data.</text>
</comment>
<keyword evidence="5 9" id="KW-0862">Zinc</keyword>
<dbReference type="InterPro" id="IPR001250">
    <property type="entry name" value="Man6P_Isoase-1"/>
</dbReference>
<dbReference type="Pfam" id="PF21621">
    <property type="entry name" value="MPI_cupin_dom"/>
    <property type="match status" value="1"/>
</dbReference>
<evidence type="ECO:0000256" key="9">
    <source>
        <dbReference type="PIRSR" id="PIRSR036894-1"/>
    </source>
</evidence>
<feature type="binding site" evidence="9">
    <location>
        <position position="115"/>
    </location>
    <ligand>
        <name>Zn(2+)</name>
        <dbReference type="ChEBI" id="CHEBI:29105"/>
    </ligand>
</feature>
<comment type="similarity">
    <text evidence="2">Belongs to the mannose-6-phosphate isomerase type 1 family.</text>
</comment>
<dbReference type="InterPro" id="IPR014710">
    <property type="entry name" value="RmlC-like_jellyroll"/>
</dbReference>
<dbReference type="Pfam" id="PF20511">
    <property type="entry name" value="PMI_typeI_cat"/>
    <property type="match status" value="1"/>
</dbReference>
<dbReference type="Proteomes" id="UP000004191">
    <property type="component" value="Unassembled WGS sequence"/>
</dbReference>
<dbReference type="InterPro" id="IPR046457">
    <property type="entry name" value="PMI_typeI_cat"/>
</dbReference>
<dbReference type="GeneID" id="96999522"/>
<dbReference type="InterPro" id="IPR051804">
    <property type="entry name" value="Carb_Metab_Reg_Kinase/Isom"/>
</dbReference>
<dbReference type="OrthoDB" id="9808275at2"/>
<evidence type="ECO:0000256" key="5">
    <source>
        <dbReference type="ARBA" id="ARBA00022833"/>
    </source>
</evidence>
<dbReference type="AlphaFoldDB" id="H3NQG9"/>
<evidence type="ECO:0000259" key="12">
    <source>
        <dbReference type="Pfam" id="PF21621"/>
    </source>
</evidence>
<evidence type="ECO:0000313" key="13">
    <source>
        <dbReference type="EMBL" id="EHR32299.1"/>
    </source>
</evidence>
<comment type="catalytic activity">
    <reaction evidence="1">
        <text>D-mannose 6-phosphate = D-fructose 6-phosphate</text>
        <dbReference type="Rhea" id="RHEA:12356"/>
        <dbReference type="ChEBI" id="CHEBI:58735"/>
        <dbReference type="ChEBI" id="CHEBI:61527"/>
        <dbReference type="EC" id="5.3.1.8"/>
    </reaction>
</comment>
<dbReference type="Gene3D" id="2.60.120.10">
    <property type="entry name" value="Jelly Rolls"/>
    <property type="match status" value="2"/>
</dbReference>
<dbReference type="PANTHER" id="PTHR42742:SF3">
    <property type="entry name" value="FRUCTOKINASE"/>
    <property type="match status" value="1"/>
</dbReference>
<dbReference type="PRINTS" id="PR00714">
    <property type="entry name" value="MAN6PISMRASE"/>
</dbReference>
<dbReference type="EMBL" id="AGEI01000029">
    <property type="protein sequence ID" value="EHR32299.1"/>
    <property type="molecule type" value="Genomic_DNA"/>
</dbReference>
<dbReference type="EC" id="5.3.1.8" evidence="3"/>
<comment type="cofactor">
    <cofactor evidence="9">
        <name>Zn(2+)</name>
        <dbReference type="ChEBI" id="CHEBI:29105"/>
    </cofactor>
    <text evidence="9">Binds 1 zinc ion per subunit.</text>
</comment>
<feature type="active site" evidence="10">
    <location>
        <position position="193"/>
    </location>
</feature>
<dbReference type="eggNOG" id="COG1482">
    <property type="taxonomic scope" value="Bacteria"/>
</dbReference>
<dbReference type="InterPro" id="IPR016305">
    <property type="entry name" value="Mannose-6-P_Isomerase"/>
</dbReference>
<keyword evidence="4 9" id="KW-0479">Metal-binding</keyword>
<protein>
    <recommendedName>
        <fullName evidence="3">mannose-6-phosphate isomerase</fullName>
        <ecNumber evidence="3">5.3.1.8</ecNumber>
    </recommendedName>
    <alternativeName>
        <fullName evidence="7">Phosphohexomutase</fullName>
    </alternativeName>
    <alternativeName>
        <fullName evidence="8">Phosphomannose isomerase</fullName>
    </alternativeName>
</protein>
<evidence type="ECO:0000256" key="7">
    <source>
        <dbReference type="ARBA" id="ARBA00029741"/>
    </source>
</evidence>
<proteinExistence type="inferred from homology"/>
<reference evidence="13 14" key="1">
    <citation type="submission" date="2012-01" db="EMBL/GenBank/DDBJ databases">
        <title>The Genome Sequence of Helcococcus kunzii ATCC 51366.</title>
        <authorList>
            <consortium name="The Broad Institute Genome Sequencing Platform"/>
            <person name="Earl A."/>
            <person name="Ward D."/>
            <person name="Feldgarden M."/>
            <person name="Gevers D."/>
            <person name="Huys G."/>
            <person name="Young S.K."/>
            <person name="Zeng Q."/>
            <person name="Gargeya S."/>
            <person name="Fitzgerald M."/>
            <person name="Haas B."/>
            <person name="Abouelleil A."/>
            <person name="Alvarado L."/>
            <person name="Arachchi H.M."/>
            <person name="Berlin A."/>
            <person name="Chapman S.B."/>
            <person name="Gearin G."/>
            <person name="Goldberg J."/>
            <person name="Griggs A."/>
            <person name="Gujja S."/>
            <person name="Hansen M."/>
            <person name="Heiman D."/>
            <person name="Howarth C."/>
            <person name="Larimer J."/>
            <person name="Lui A."/>
            <person name="MacDonald P.J.P."/>
            <person name="McCowen C."/>
            <person name="Montmayeur A."/>
            <person name="Murphy C."/>
            <person name="Neiman D."/>
            <person name="Pearson M."/>
            <person name="Priest M."/>
            <person name="Roberts A."/>
            <person name="Saif S."/>
            <person name="Shea T."/>
            <person name="Sisk P."/>
            <person name="Stolte C."/>
            <person name="Sykes S."/>
            <person name="Wortman J."/>
            <person name="Nusbaum C."/>
            <person name="Birren B."/>
        </authorList>
    </citation>
    <scope>NUCLEOTIDE SEQUENCE [LARGE SCALE GENOMIC DNA]</scope>
    <source>
        <strain evidence="13 14">ATCC 51366</strain>
    </source>
</reference>
<dbReference type="InterPro" id="IPR011051">
    <property type="entry name" value="RmlC_Cupin_sf"/>
</dbReference>
<dbReference type="GO" id="GO:0005975">
    <property type="term" value="P:carbohydrate metabolic process"/>
    <property type="evidence" value="ECO:0007669"/>
    <property type="project" value="InterPro"/>
</dbReference>
<dbReference type="PANTHER" id="PTHR42742">
    <property type="entry name" value="TRANSCRIPTIONAL REPRESSOR MPRA"/>
    <property type="match status" value="1"/>
</dbReference>
<name>H3NQG9_9FIRM</name>
<evidence type="ECO:0000256" key="10">
    <source>
        <dbReference type="PIRSR" id="PIRSR036894-2"/>
    </source>
</evidence>
<dbReference type="GO" id="GO:0008270">
    <property type="term" value="F:zinc ion binding"/>
    <property type="evidence" value="ECO:0007669"/>
    <property type="project" value="InterPro"/>
</dbReference>
<dbReference type="InterPro" id="IPR049071">
    <property type="entry name" value="MPI_cupin_dom"/>
</dbReference>
<keyword evidence="14" id="KW-1185">Reference proteome</keyword>
<dbReference type="PATRIC" id="fig|883114.3.peg.1577"/>
<evidence type="ECO:0000259" key="11">
    <source>
        <dbReference type="Pfam" id="PF20511"/>
    </source>
</evidence>
<dbReference type="InterPro" id="IPR014628">
    <property type="entry name" value="Man6P_isomerase_Firm_short"/>
</dbReference>
<evidence type="ECO:0000256" key="8">
    <source>
        <dbReference type="ARBA" id="ARBA00030762"/>
    </source>
</evidence>